<dbReference type="PANTHER" id="PTHR11727:SF7">
    <property type="entry name" value="DIMETHYLADENOSINE TRANSFERASE-RELATED"/>
    <property type="match status" value="1"/>
</dbReference>
<dbReference type="InterPro" id="IPR023165">
    <property type="entry name" value="rRNA_Ade_diMease-like_C"/>
</dbReference>
<organism evidence="8">
    <name type="scientific">freshwater metagenome</name>
    <dbReference type="NCBI Taxonomy" id="449393"/>
    <lineage>
        <taxon>unclassified sequences</taxon>
        <taxon>metagenomes</taxon>
        <taxon>ecological metagenomes</taxon>
    </lineage>
</organism>
<dbReference type="InterPro" id="IPR020596">
    <property type="entry name" value="rRNA_Ade_Mease_Trfase_CS"/>
</dbReference>
<evidence type="ECO:0000256" key="4">
    <source>
        <dbReference type="ARBA" id="ARBA00022679"/>
    </source>
</evidence>
<dbReference type="GO" id="GO:0000179">
    <property type="term" value="F:rRNA (adenine-N6,N6-)-dimethyltransferase activity"/>
    <property type="evidence" value="ECO:0007669"/>
    <property type="project" value="InterPro"/>
</dbReference>
<dbReference type="GO" id="GO:0005829">
    <property type="term" value="C:cytosol"/>
    <property type="evidence" value="ECO:0007669"/>
    <property type="project" value="TreeGrafter"/>
</dbReference>
<dbReference type="PROSITE" id="PS01131">
    <property type="entry name" value="RRNA_A_DIMETH"/>
    <property type="match status" value="1"/>
</dbReference>
<dbReference type="HAMAP" id="MF_00607">
    <property type="entry name" value="16SrRNA_methyltr_A"/>
    <property type="match status" value="1"/>
</dbReference>
<dbReference type="PANTHER" id="PTHR11727">
    <property type="entry name" value="DIMETHYLADENOSINE TRANSFERASE"/>
    <property type="match status" value="1"/>
</dbReference>
<proteinExistence type="inferred from homology"/>
<dbReference type="Gene3D" id="1.10.8.100">
    <property type="entry name" value="Ribosomal RNA adenine dimethylase-like, domain 2"/>
    <property type="match status" value="1"/>
</dbReference>
<dbReference type="Gene3D" id="3.40.50.150">
    <property type="entry name" value="Vaccinia Virus protein VP39"/>
    <property type="match status" value="1"/>
</dbReference>
<dbReference type="PROSITE" id="PS51689">
    <property type="entry name" value="SAM_RNA_A_N6_MT"/>
    <property type="match status" value="1"/>
</dbReference>
<evidence type="ECO:0000256" key="2">
    <source>
        <dbReference type="ARBA" id="ARBA00022552"/>
    </source>
</evidence>
<sequence>MSGPVSEVTQPSLRRMREHGVRPKRDLGQNFLVDSNILGVIERLADLDPADVVLEIGGGLGVLSEHLASRCAHLHVVEIDRALVPALEEALAPFDNTSLHVADAMKLDLAALDPAPTAIVANLPYGIAASSILRTIEELPEATRWVAMVQREVGERFAAGPGTGAYGVPSVLAQIACEVRVARGVARTVFHPVPNVDSVLMRLTRTGPAASPGLRALVQGAFAHRRKALARSLEHANAIPGPDVRARAREALVAMGHPADERAERLAPAEFAELATRLTAA</sequence>
<protein>
    <submittedName>
        <fullName evidence="8">Unannotated protein</fullName>
    </submittedName>
</protein>
<feature type="domain" description="Ribosomal RNA adenine methylase transferase N-terminal" evidence="7">
    <location>
        <begin position="37"/>
        <end position="207"/>
    </location>
</feature>
<dbReference type="InterPro" id="IPR001737">
    <property type="entry name" value="KsgA/Erm"/>
</dbReference>
<dbReference type="InterPro" id="IPR029063">
    <property type="entry name" value="SAM-dependent_MTases_sf"/>
</dbReference>
<evidence type="ECO:0000313" key="8">
    <source>
        <dbReference type="EMBL" id="CAB4864463.1"/>
    </source>
</evidence>
<evidence type="ECO:0000256" key="5">
    <source>
        <dbReference type="ARBA" id="ARBA00022691"/>
    </source>
</evidence>
<keyword evidence="3" id="KW-0489">Methyltransferase</keyword>
<dbReference type="SUPFAM" id="SSF53335">
    <property type="entry name" value="S-adenosyl-L-methionine-dependent methyltransferases"/>
    <property type="match status" value="1"/>
</dbReference>
<keyword evidence="5" id="KW-0949">S-adenosyl-L-methionine</keyword>
<dbReference type="NCBIfam" id="TIGR00755">
    <property type="entry name" value="ksgA"/>
    <property type="match status" value="1"/>
</dbReference>
<accession>A0A6J7DBH1</accession>
<reference evidence="8" key="1">
    <citation type="submission" date="2020-05" db="EMBL/GenBank/DDBJ databases">
        <authorList>
            <person name="Chiriac C."/>
            <person name="Salcher M."/>
            <person name="Ghai R."/>
            <person name="Kavagutti S V."/>
        </authorList>
    </citation>
    <scope>NUCLEOTIDE SEQUENCE</scope>
</reference>
<dbReference type="CDD" id="cd02440">
    <property type="entry name" value="AdoMet_MTases"/>
    <property type="match status" value="1"/>
</dbReference>
<keyword evidence="1" id="KW-0963">Cytoplasm</keyword>
<evidence type="ECO:0000256" key="1">
    <source>
        <dbReference type="ARBA" id="ARBA00022490"/>
    </source>
</evidence>
<dbReference type="AlphaFoldDB" id="A0A6J7DBH1"/>
<name>A0A6J7DBH1_9ZZZZ</name>
<keyword evidence="6" id="KW-0694">RNA-binding</keyword>
<evidence type="ECO:0000256" key="3">
    <source>
        <dbReference type="ARBA" id="ARBA00022603"/>
    </source>
</evidence>
<dbReference type="SMART" id="SM00650">
    <property type="entry name" value="rADc"/>
    <property type="match status" value="1"/>
</dbReference>
<dbReference type="InterPro" id="IPR020598">
    <property type="entry name" value="rRNA_Ade_methylase_Trfase_N"/>
</dbReference>
<evidence type="ECO:0000259" key="7">
    <source>
        <dbReference type="SMART" id="SM00650"/>
    </source>
</evidence>
<keyword evidence="4" id="KW-0808">Transferase</keyword>
<evidence type="ECO:0000256" key="6">
    <source>
        <dbReference type="ARBA" id="ARBA00022884"/>
    </source>
</evidence>
<dbReference type="Pfam" id="PF00398">
    <property type="entry name" value="RrnaAD"/>
    <property type="match status" value="1"/>
</dbReference>
<dbReference type="InterPro" id="IPR011530">
    <property type="entry name" value="rRNA_adenine_dimethylase"/>
</dbReference>
<dbReference type="GO" id="GO:0003723">
    <property type="term" value="F:RNA binding"/>
    <property type="evidence" value="ECO:0007669"/>
    <property type="project" value="UniProtKB-KW"/>
</dbReference>
<keyword evidence="2" id="KW-0698">rRNA processing</keyword>
<gene>
    <name evidence="8" type="ORF">UFOPK3423_00415</name>
</gene>
<dbReference type="EMBL" id="CAFBLQ010000030">
    <property type="protein sequence ID" value="CAB4864463.1"/>
    <property type="molecule type" value="Genomic_DNA"/>
</dbReference>